<dbReference type="OrthoDB" id="434783at2759"/>
<dbReference type="GO" id="GO:0038202">
    <property type="term" value="P:TORC1 signaling"/>
    <property type="evidence" value="ECO:0007669"/>
    <property type="project" value="TreeGrafter"/>
</dbReference>
<protein>
    <recommendedName>
        <fullName evidence="1">Nitrogen permease regulator 3</fullName>
    </recommendedName>
    <alternativeName>
        <fullName evidence="1">Required for meiotic nuclear division protein 11</fullName>
    </alternativeName>
</protein>
<dbReference type="OMA" id="CNLAFRY"/>
<evidence type="ECO:0000313" key="3">
    <source>
        <dbReference type="EMBL" id="EME49344.1"/>
    </source>
</evidence>
<dbReference type="GO" id="GO:1990130">
    <property type="term" value="C:GATOR1 complex"/>
    <property type="evidence" value="ECO:0007669"/>
    <property type="project" value="TreeGrafter"/>
</dbReference>
<dbReference type="STRING" id="675120.N1Q470"/>
<dbReference type="GO" id="GO:0005774">
    <property type="term" value="C:vacuolar membrane"/>
    <property type="evidence" value="ECO:0007669"/>
    <property type="project" value="UniProtKB-SubCell"/>
</dbReference>
<feature type="region of interest" description="Disordered" evidence="2">
    <location>
        <begin position="47"/>
        <end position="91"/>
    </location>
</feature>
<dbReference type="InterPro" id="IPR005365">
    <property type="entry name" value="Npr3"/>
</dbReference>
<gene>
    <name evidence="3" type="ORF">DOTSEDRAFT_68203</name>
</gene>
<dbReference type="EMBL" id="KB446535">
    <property type="protein sequence ID" value="EME49344.1"/>
    <property type="molecule type" value="Genomic_DNA"/>
</dbReference>
<keyword evidence="1" id="KW-0732">Signal</keyword>
<evidence type="ECO:0000256" key="1">
    <source>
        <dbReference type="RuleBase" id="RU368069"/>
    </source>
</evidence>
<feature type="compositionally biased region" description="Acidic residues" evidence="2">
    <location>
        <begin position="50"/>
        <end position="59"/>
    </location>
</feature>
<organism evidence="3 4">
    <name type="scientific">Dothistroma septosporum (strain NZE10 / CBS 128990)</name>
    <name type="common">Red band needle blight fungus</name>
    <name type="synonym">Mycosphaerella pini</name>
    <dbReference type="NCBI Taxonomy" id="675120"/>
    <lineage>
        <taxon>Eukaryota</taxon>
        <taxon>Fungi</taxon>
        <taxon>Dikarya</taxon>
        <taxon>Ascomycota</taxon>
        <taxon>Pezizomycotina</taxon>
        <taxon>Dothideomycetes</taxon>
        <taxon>Dothideomycetidae</taxon>
        <taxon>Mycosphaerellales</taxon>
        <taxon>Mycosphaerellaceae</taxon>
        <taxon>Dothistroma</taxon>
    </lineage>
</organism>
<dbReference type="Pfam" id="PF03666">
    <property type="entry name" value="NPR3"/>
    <property type="match status" value="1"/>
</dbReference>
<dbReference type="PANTHER" id="PTHR13153:SF5">
    <property type="entry name" value="GATOR COMPLEX PROTEIN NPRL3"/>
    <property type="match status" value="1"/>
</dbReference>
<dbReference type="eggNOG" id="KOG3830">
    <property type="taxonomic scope" value="Eukaryota"/>
</dbReference>
<dbReference type="HOGENOM" id="CLU_432860_0_0_1"/>
<comment type="subcellular location">
    <subcellularLocation>
        <location evidence="1">Vacuole membrane</location>
        <topology evidence="1">Peripheral membrane protein</topology>
    </subcellularLocation>
</comment>
<dbReference type="Proteomes" id="UP000016933">
    <property type="component" value="Unassembled WGS sequence"/>
</dbReference>
<reference evidence="3 4" key="2">
    <citation type="journal article" date="2012" name="PLoS Pathog.">
        <title>Diverse lifestyles and strategies of plant pathogenesis encoded in the genomes of eighteen Dothideomycetes fungi.</title>
        <authorList>
            <person name="Ohm R.A."/>
            <person name="Feau N."/>
            <person name="Henrissat B."/>
            <person name="Schoch C.L."/>
            <person name="Horwitz B.A."/>
            <person name="Barry K.W."/>
            <person name="Condon B.J."/>
            <person name="Copeland A.C."/>
            <person name="Dhillon B."/>
            <person name="Glaser F."/>
            <person name="Hesse C.N."/>
            <person name="Kosti I."/>
            <person name="LaButti K."/>
            <person name="Lindquist E.A."/>
            <person name="Lucas S."/>
            <person name="Salamov A.A."/>
            <person name="Bradshaw R.E."/>
            <person name="Ciuffetti L."/>
            <person name="Hamelin R.C."/>
            <person name="Kema G.H.J."/>
            <person name="Lawrence C."/>
            <person name="Scott J.A."/>
            <person name="Spatafora J.W."/>
            <person name="Turgeon B.G."/>
            <person name="de Wit P.J.G.M."/>
            <person name="Zhong S."/>
            <person name="Goodwin S.B."/>
            <person name="Grigoriev I.V."/>
        </authorList>
    </citation>
    <scope>NUCLEOTIDE SEQUENCE [LARGE SCALE GENOMIC DNA]</scope>
    <source>
        <strain evidence="4">NZE10 / CBS 128990</strain>
    </source>
</reference>
<reference evidence="4" key="1">
    <citation type="journal article" date="2012" name="PLoS Genet.">
        <title>The genomes of the fungal plant pathogens Cladosporium fulvum and Dothistroma septosporum reveal adaptation to different hosts and lifestyles but also signatures of common ancestry.</title>
        <authorList>
            <person name="de Wit P.J.G.M."/>
            <person name="van der Burgt A."/>
            <person name="Oekmen B."/>
            <person name="Stergiopoulos I."/>
            <person name="Abd-Elsalam K.A."/>
            <person name="Aerts A.L."/>
            <person name="Bahkali A.H."/>
            <person name="Beenen H.G."/>
            <person name="Chettri P."/>
            <person name="Cox M.P."/>
            <person name="Datema E."/>
            <person name="de Vries R.P."/>
            <person name="Dhillon B."/>
            <person name="Ganley A.R."/>
            <person name="Griffiths S.A."/>
            <person name="Guo Y."/>
            <person name="Hamelin R.C."/>
            <person name="Henrissat B."/>
            <person name="Kabir M.S."/>
            <person name="Jashni M.K."/>
            <person name="Kema G."/>
            <person name="Klaubauf S."/>
            <person name="Lapidus A."/>
            <person name="Levasseur A."/>
            <person name="Lindquist E."/>
            <person name="Mehrabi R."/>
            <person name="Ohm R.A."/>
            <person name="Owen T.J."/>
            <person name="Salamov A."/>
            <person name="Schwelm A."/>
            <person name="Schijlen E."/>
            <person name="Sun H."/>
            <person name="van den Burg H.A."/>
            <person name="van Ham R.C.H.J."/>
            <person name="Zhang S."/>
            <person name="Goodwin S.B."/>
            <person name="Grigoriev I.V."/>
            <person name="Collemare J."/>
            <person name="Bradshaw R.E."/>
        </authorList>
    </citation>
    <scope>NUCLEOTIDE SEQUENCE [LARGE SCALE GENOMIC DNA]</scope>
    <source>
        <strain evidence="4">NZE10 / CBS 128990</strain>
    </source>
</reference>
<keyword evidence="4" id="KW-1185">Reference proteome</keyword>
<dbReference type="PANTHER" id="PTHR13153">
    <property type="entry name" value="CGTHBA PROTEIN -14 GENE PROTEIN"/>
    <property type="match status" value="1"/>
</dbReference>
<accession>N1Q470</accession>
<evidence type="ECO:0000313" key="4">
    <source>
        <dbReference type="Proteomes" id="UP000016933"/>
    </source>
</evidence>
<keyword evidence="1" id="KW-0469">Meiosis</keyword>
<dbReference type="AlphaFoldDB" id="N1Q470"/>
<name>N1Q470_DOTSN</name>
<comment type="similarity">
    <text evidence="1">Belongs to the NPR3 family.</text>
</comment>
<proteinExistence type="inferred from homology"/>
<evidence type="ECO:0000256" key="2">
    <source>
        <dbReference type="SAM" id="MobiDB-lite"/>
    </source>
</evidence>
<comment type="function">
    <text evidence="1">Mediates inactivation of the TORC1 complex in response to amino acid starvation. Required for meiotic nuclear division.</text>
</comment>
<dbReference type="GO" id="GO:1904262">
    <property type="term" value="P:negative regulation of TORC1 signaling"/>
    <property type="evidence" value="ECO:0007669"/>
    <property type="project" value="TreeGrafter"/>
</dbReference>
<sequence length="672" mass="75759">MAPSDAPNEAGLVAVLLLTRSRSGPRLVFHYPQEPQLPLSTRQLQHFDTDESGSDTDDDTNSHAQQQARTSAKVDGNEDGHANGRLGNNSLLGHSVDSLEKLLAPGRWCDRKKFEINLNGLTFVGHPVYSLEDGAWTIKEKSAKDPVKSQDSTNRQYADYHMYLTPESLASTPPDPGPIQDAERDFTHMPDSFDSQTIDKLGTSADSHATVSSGGQAAEQMSLFHVVFVLSSHDHRSLRQAKAVYNDLAKVLSRALYYCQKQGNYVSNESRRLSALRAKAKQNNWHMSELWRRLIETSELAWALKEIFDRVSKGSVAHVRFNGMEMSLHATAEDQQRDNENDALDPLCALLFLERKEILLQELSHPDASPLAHFIREHMATKSLEKNASRLGVPVKDVLFLAQHLLKWRKARLIPPLHQRNTYVVSSDAPLAQLTKLVQDYDKSFPTLPNLPNMLKVLSGRPIRYGLLIPSRDHRVAYMDILSFLVRHRLVVQLKQYGWLRLPKDLAKQTRHSGIGANTRPVSVRSLLSPHFRPTEDDLESVISERTAIAVPNSKTAKKPGQELNESPTGANTTYVVITNPSRPTEEQAHLIDVLQDRLESPELLEHFVPFLQHLDGKHAFEHIAARLGIKRIKVEEWLADLEDRGWLMSVSQSFLAWPLAWLLDSTNTNWQ</sequence>
<dbReference type="GO" id="GO:0034198">
    <property type="term" value="P:cellular response to amino acid starvation"/>
    <property type="evidence" value="ECO:0007669"/>
    <property type="project" value="TreeGrafter"/>
</dbReference>
<dbReference type="GO" id="GO:0010508">
    <property type="term" value="P:positive regulation of autophagy"/>
    <property type="evidence" value="ECO:0007669"/>
    <property type="project" value="TreeGrafter"/>
</dbReference>
<dbReference type="GO" id="GO:0051321">
    <property type="term" value="P:meiotic cell cycle"/>
    <property type="evidence" value="ECO:0007669"/>
    <property type="project" value="UniProtKB-UniRule"/>
</dbReference>